<protein>
    <submittedName>
        <fullName evidence="1">Glycosyltransferase involved in cell wall biosynthesis</fullName>
    </submittedName>
</protein>
<accession>A0A3N1VM12</accession>
<evidence type="ECO:0000313" key="1">
    <source>
        <dbReference type="EMBL" id="ROR03089.1"/>
    </source>
</evidence>
<dbReference type="Proteomes" id="UP000276223">
    <property type="component" value="Unassembled WGS sequence"/>
</dbReference>
<dbReference type="Gene3D" id="3.40.50.2000">
    <property type="entry name" value="Glycogen Phosphorylase B"/>
    <property type="match status" value="2"/>
</dbReference>
<dbReference type="PANTHER" id="PTHR45947">
    <property type="entry name" value="SULFOQUINOVOSYL TRANSFERASE SQD2"/>
    <property type="match status" value="1"/>
</dbReference>
<evidence type="ECO:0000313" key="2">
    <source>
        <dbReference type="Proteomes" id="UP000276223"/>
    </source>
</evidence>
<dbReference type="SUPFAM" id="SSF53756">
    <property type="entry name" value="UDP-Glycosyltransferase/glycogen phosphorylase"/>
    <property type="match status" value="1"/>
</dbReference>
<dbReference type="InterPro" id="IPR050194">
    <property type="entry name" value="Glycosyltransferase_grp1"/>
</dbReference>
<proteinExistence type="predicted"/>
<dbReference type="GO" id="GO:0016757">
    <property type="term" value="F:glycosyltransferase activity"/>
    <property type="evidence" value="ECO:0007669"/>
    <property type="project" value="TreeGrafter"/>
</dbReference>
<gene>
    <name evidence="1" type="ORF">EDC27_0345</name>
</gene>
<dbReference type="AlphaFoldDB" id="A0A3N1VM12"/>
<comment type="caution">
    <text evidence="1">The sequence shown here is derived from an EMBL/GenBank/DDBJ whole genome shotgun (WGS) entry which is preliminary data.</text>
</comment>
<dbReference type="PANTHER" id="PTHR45947:SF3">
    <property type="entry name" value="SULFOQUINOVOSYL TRANSFERASE SQD2"/>
    <property type="match status" value="1"/>
</dbReference>
<dbReference type="Pfam" id="PF13692">
    <property type="entry name" value="Glyco_trans_1_4"/>
    <property type="match status" value="1"/>
</dbReference>
<keyword evidence="1" id="KW-0808">Transferase</keyword>
<organism evidence="1 2">
    <name type="scientific">Desulfosoma caldarium</name>
    <dbReference type="NCBI Taxonomy" id="610254"/>
    <lineage>
        <taxon>Bacteria</taxon>
        <taxon>Pseudomonadati</taxon>
        <taxon>Thermodesulfobacteriota</taxon>
        <taxon>Syntrophobacteria</taxon>
        <taxon>Syntrophobacterales</taxon>
        <taxon>Syntrophobacteraceae</taxon>
        <taxon>Desulfosoma</taxon>
    </lineage>
</organism>
<sequence>MASNRHPSERPASMVYLSRARLHRPRANVIQTLKTVEGLERIGVPVELHLPPWKGQRSLEELLAHHGVTRPLDIRAHAGLRSLWKPIGFAPFFWKYEKTLRQSRAVFTRSADLSLVLIRRGISHSFEVHDMDALCRHGTLERLLEAHARGLLRHFFPISHAAARGLMDRGVTPACIHVCPCGADLSLFQDMAPWNPSGLTNPHVMYLGRISRDRGLDILEALAERAGCRVTVVGVLEDRPKTDRLQVVPFVPHRKVPRYLEQADIVVMPYQRHLAHAGSISPMKLFEAMAAGRPILVSDLEPIREIIHHGQNGLCVPPDDEKAWIEAVRFLREHPQEAHRMAIQAQKDASRFGWESRARRLQEVLWNNNSASEHDRKS</sequence>
<dbReference type="RefSeq" id="WP_123288888.1">
    <property type="nucleotide sequence ID" value="NZ_RJVA01000009.1"/>
</dbReference>
<dbReference type="OrthoDB" id="9802525at2"/>
<reference evidence="1 2" key="1">
    <citation type="submission" date="2018-11" db="EMBL/GenBank/DDBJ databases">
        <title>Genomic Encyclopedia of Type Strains, Phase IV (KMG-IV): sequencing the most valuable type-strain genomes for metagenomic binning, comparative biology and taxonomic classification.</title>
        <authorList>
            <person name="Goeker M."/>
        </authorList>
    </citation>
    <scope>NUCLEOTIDE SEQUENCE [LARGE SCALE GENOMIC DNA]</scope>
    <source>
        <strain evidence="1 2">DSM 22027</strain>
    </source>
</reference>
<dbReference type="EMBL" id="RJVA01000009">
    <property type="protein sequence ID" value="ROR03089.1"/>
    <property type="molecule type" value="Genomic_DNA"/>
</dbReference>
<keyword evidence="2" id="KW-1185">Reference proteome</keyword>
<name>A0A3N1VM12_9BACT</name>
<dbReference type="CDD" id="cd03801">
    <property type="entry name" value="GT4_PimA-like"/>
    <property type="match status" value="1"/>
</dbReference>